<name>A0ABR1REM4_9PEZI</name>
<evidence type="ECO:0000313" key="3">
    <source>
        <dbReference type="EMBL" id="KAK8009067.1"/>
    </source>
</evidence>
<sequence length="115" mass="11166">MHSATTFVTLLGLAATSLAAPAPANPPFVGTGLPANQDTVPTPSPVASNPPFSGTGLPAHDEIAAAAPSNNPPFSGVGLPANDTVPAPGDDATTTSSNPPFSGTGLSSHPNDESV</sequence>
<organism evidence="3 4">
    <name type="scientific">Apiospora marii</name>
    <dbReference type="NCBI Taxonomy" id="335849"/>
    <lineage>
        <taxon>Eukaryota</taxon>
        <taxon>Fungi</taxon>
        <taxon>Dikarya</taxon>
        <taxon>Ascomycota</taxon>
        <taxon>Pezizomycotina</taxon>
        <taxon>Sordariomycetes</taxon>
        <taxon>Xylariomycetidae</taxon>
        <taxon>Amphisphaeriales</taxon>
        <taxon>Apiosporaceae</taxon>
        <taxon>Apiospora</taxon>
    </lineage>
</organism>
<evidence type="ECO:0000256" key="2">
    <source>
        <dbReference type="SAM" id="SignalP"/>
    </source>
</evidence>
<feature type="compositionally biased region" description="Polar residues" evidence="1">
    <location>
        <begin position="34"/>
        <end position="52"/>
    </location>
</feature>
<feature type="region of interest" description="Disordered" evidence="1">
    <location>
        <begin position="20"/>
        <end position="115"/>
    </location>
</feature>
<proteinExistence type="predicted"/>
<dbReference type="Proteomes" id="UP001396898">
    <property type="component" value="Unassembled WGS sequence"/>
</dbReference>
<keyword evidence="4" id="KW-1185">Reference proteome</keyword>
<keyword evidence="2" id="KW-0732">Signal</keyword>
<evidence type="ECO:0000313" key="4">
    <source>
        <dbReference type="Proteomes" id="UP001396898"/>
    </source>
</evidence>
<feature type="chain" id="PRO_5046066292" evidence="2">
    <location>
        <begin position="20"/>
        <end position="115"/>
    </location>
</feature>
<feature type="compositionally biased region" description="Polar residues" evidence="1">
    <location>
        <begin position="92"/>
        <end position="109"/>
    </location>
</feature>
<reference evidence="3 4" key="1">
    <citation type="submission" date="2023-01" db="EMBL/GenBank/DDBJ databases">
        <title>Analysis of 21 Apiospora genomes using comparative genomics revels a genus with tremendous synthesis potential of carbohydrate active enzymes and secondary metabolites.</title>
        <authorList>
            <person name="Sorensen T."/>
        </authorList>
    </citation>
    <scope>NUCLEOTIDE SEQUENCE [LARGE SCALE GENOMIC DNA]</scope>
    <source>
        <strain evidence="3 4">CBS 20057</strain>
    </source>
</reference>
<feature type="signal peptide" evidence="2">
    <location>
        <begin position="1"/>
        <end position="19"/>
    </location>
</feature>
<evidence type="ECO:0000256" key="1">
    <source>
        <dbReference type="SAM" id="MobiDB-lite"/>
    </source>
</evidence>
<dbReference type="EMBL" id="JAQQWI010000016">
    <property type="protein sequence ID" value="KAK8009067.1"/>
    <property type="molecule type" value="Genomic_DNA"/>
</dbReference>
<protein>
    <submittedName>
        <fullName evidence="3">Uncharacterized protein</fullName>
    </submittedName>
</protein>
<gene>
    <name evidence="3" type="ORF">PG991_011618</name>
</gene>
<accession>A0ABR1REM4</accession>
<comment type="caution">
    <text evidence="3">The sequence shown here is derived from an EMBL/GenBank/DDBJ whole genome shotgun (WGS) entry which is preliminary data.</text>
</comment>